<dbReference type="InterPro" id="IPR047650">
    <property type="entry name" value="Transpos_IS110"/>
</dbReference>
<dbReference type="GO" id="GO:0003677">
    <property type="term" value="F:DNA binding"/>
    <property type="evidence" value="ECO:0007669"/>
    <property type="project" value="InterPro"/>
</dbReference>
<proteinExistence type="predicted"/>
<reference evidence="3" key="1">
    <citation type="submission" date="2023-06" db="EMBL/GenBank/DDBJ databases">
        <title>Comparative genomics of Bacillaceae isolates and their secondary metabolite potential.</title>
        <authorList>
            <person name="Song L."/>
            <person name="Nielsen L.J."/>
            <person name="Mohite O."/>
            <person name="Xu X."/>
            <person name="Weber T."/>
            <person name="Kovacs A.T."/>
        </authorList>
    </citation>
    <scope>NUCLEOTIDE SEQUENCE</scope>
    <source>
        <strain evidence="3">D8_B_37</strain>
    </source>
</reference>
<dbReference type="PANTHER" id="PTHR33055:SF15">
    <property type="entry name" value="TRANSPOSASE-RELATED"/>
    <property type="match status" value="1"/>
</dbReference>
<dbReference type="Pfam" id="PF02371">
    <property type="entry name" value="Transposase_20"/>
    <property type="match status" value="1"/>
</dbReference>
<dbReference type="AlphaFoldDB" id="A0AAW7IBS8"/>
<dbReference type="EMBL" id="JAUCEY010000008">
    <property type="protein sequence ID" value="MDM5453580.1"/>
    <property type="molecule type" value="Genomic_DNA"/>
</dbReference>
<organism evidence="3 4">
    <name type="scientific">Peribacillus simplex</name>
    <dbReference type="NCBI Taxonomy" id="1478"/>
    <lineage>
        <taxon>Bacteria</taxon>
        <taxon>Bacillati</taxon>
        <taxon>Bacillota</taxon>
        <taxon>Bacilli</taxon>
        <taxon>Bacillales</taxon>
        <taxon>Bacillaceae</taxon>
        <taxon>Peribacillus</taxon>
    </lineage>
</organism>
<dbReference type="GO" id="GO:0006313">
    <property type="term" value="P:DNA transposition"/>
    <property type="evidence" value="ECO:0007669"/>
    <property type="project" value="InterPro"/>
</dbReference>
<dbReference type="PANTHER" id="PTHR33055">
    <property type="entry name" value="TRANSPOSASE FOR INSERTION SEQUENCE ELEMENT IS1111A"/>
    <property type="match status" value="1"/>
</dbReference>
<evidence type="ECO:0000313" key="3">
    <source>
        <dbReference type="EMBL" id="MDM5453580.1"/>
    </source>
</evidence>
<dbReference type="InterPro" id="IPR003346">
    <property type="entry name" value="Transposase_20"/>
</dbReference>
<feature type="compositionally biased region" description="Basic residues" evidence="1">
    <location>
        <begin position="86"/>
        <end position="97"/>
    </location>
</feature>
<protein>
    <submittedName>
        <fullName evidence="3">IS110 family transposase</fullName>
    </submittedName>
</protein>
<accession>A0AAW7IBS8</accession>
<gene>
    <name evidence="3" type="ORF">QUF89_15530</name>
</gene>
<feature type="domain" description="Transposase IS116/IS110/IS902 C-terminal" evidence="2">
    <location>
        <begin position="36"/>
        <end position="109"/>
    </location>
</feature>
<sequence length="120" mass="13296">MMIKKILPHIDFLTEQIEKLDQEVAQRVSMYQESIERLDSIPGIAIRMAEQIIAEIGTDVEKQFESAARLCSWVALVPGHNESAGKRKSTRAKKGNKYLKSPLTEAAHSNGASKSYPGAL</sequence>
<name>A0AAW7IBS8_9BACI</name>
<feature type="region of interest" description="Disordered" evidence="1">
    <location>
        <begin position="81"/>
        <end position="120"/>
    </location>
</feature>
<dbReference type="Proteomes" id="UP001234602">
    <property type="component" value="Unassembled WGS sequence"/>
</dbReference>
<dbReference type="GO" id="GO:0004803">
    <property type="term" value="F:transposase activity"/>
    <property type="evidence" value="ECO:0007669"/>
    <property type="project" value="InterPro"/>
</dbReference>
<evidence type="ECO:0000259" key="2">
    <source>
        <dbReference type="Pfam" id="PF02371"/>
    </source>
</evidence>
<comment type="caution">
    <text evidence="3">The sequence shown here is derived from an EMBL/GenBank/DDBJ whole genome shotgun (WGS) entry which is preliminary data.</text>
</comment>
<evidence type="ECO:0000256" key="1">
    <source>
        <dbReference type="SAM" id="MobiDB-lite"/>
    </source>
</evidence>
<dbReference type="RefSeq" id="WP_289320330.1">
    <property type="nucleotide sequence ID" value="NZ_JAUCEY010000008.1"/>
</dbReference>
<evidence type="ECO:0000313" key="4">
    <source>
        <dbReference type="Proteomes" id="UP001234602"/>
    </source>
</evidence>